<accession>A0AAD3TK48</accession>
<comment type="subcellular location">
    <subcellularLocation>
        <location evidence="1">Nucleus</location>
    </subcellularLocation>
</comment>
<keyword evidence="6" id="KW-0863">Zinc-finger</keyword>
<name>A0AAD3TK48_NEPGR</name>
<dbReference type="GO" id="GO:0008270">
    <property type="term" value="F:zinc ion binding"/>
    <property type="evidence" value="ECO:0007669"/>
    <property type="project" value="UniProtKB-KW"/>
</dbReference>
<feature type="compositionally biased region" description="Basic and acidic residues" evidence="7">
    <location>
        <begin position="79"/>
        <end position="99"/>
    </location>
</feature>
<evidence type="ECO:0000256" key="7">
    <source>
        <dbReference type="SAM" id="MobiDB-lite"/>
    </source>
</evidence>
<feature type="domain" description="C2H2-type" evidence="8">
    <location>
        <begin position="429"/>
        <end position="451"/>
    </location>
</feature>
<dbReference type="PROSITE" id="PS50157">
    <property type="entry name" value="ZINC_FINGER_C2H2_2"/>
    <property type="match status" value="2"/>
</dbReference>
<protein>
    <recommendedName>
        <fullName evidence="8">C2H2-type domain-containing protein</fullName>
    </recommendedName>
</protein>
<evidence type="ECO:0000313" key="9">
    <source>
        <dbReference type="EMBL" id="GMH31385.1"/>
    </source>
</evidence>
<feature type="region of interest" description="Disordered" evidence="7">
    <location>
        <begin position="552"/>
        <end position="571"/>
    </location>
</feature>
<organism evidence="9 10">
    <name type="scientific">Nepenthes gracilis</name>
    <name type="common">Slender pitcher plant</name>
    <dbReference type="NCBI Taxonomy" id="150966"/>
    <lineage>
        <taxon>Eukaryota</taxon>
        <taxon>Viridiplantae</taxon>
        <taxon>Streptophyta</taxon>
        <taxon>Embryophyta</taxon>
        <taxon>Tracheophyta</taxon>
        <taxon>Spermatophyta</taxon>
        <taxon>Magnoliopsida</taxon>
        <taxon>eudicotyledons</taxon>
        <taxon>Gunneridae</taxon>
        <taxon>Pentapetalae</taxon>
        <taxon>Caryophyllales</taxon>
        <taxon>Nepenthaceae</taxon>
        <taxon>Nepenthes</taxon>
    </lineage>
</organism>
<dbReference type="Proteomes" id="UP001279734">
    <property type="component" value="Unassembled WGS sequence"/>
</dbReference>
<feature type="region of interest" description="Disordered" evidence="7">
    <location>
        <begin position="677"/>
        <end position="696"/>
    </location>
</feature>
<dbReference type="GO" id="GO:0005634">
    <property type="term" value="C:nucleus"/>
    <property type="evidence" value="ECO:0007669"/>
    <property type="project" value="UniProtKB-SubCell"/>
</dbReference>
<dbReference type="PROSITE" id="PS00028">
    <property type="entry name" value="ZINC_FINGER_C2H2_1"/>
    <property type="match status" value="2"/>
</dbReference>
<feature type="domain" description="C2H2-type" evidence="8">
    <location>
        <begin position="384"/>
        <end position="412"/>
    </location>
</feature>
<evidence type="ECO:0000256" key="5">
    <source>
        <dbReference type="ARBA" id="ARBA00023242"/>
    </source>
</evidence>
<evidence type="ECO:0000256" key="6">
    <source>
        <dbReference type="PROSITE-ProRule" id="PRU00042"/>
    </source>
</evidence>
<keyword evidence="4" id="KW-0804">Transcription</keyword>
<keyword evidence="10" id="KW-1185">Reference proteome</keyword>
<evidence type="ECO:0000259" key="8">
    <source>
        <dbReference type="PROSITE" id="PS50157"/>
    </source>
</evidence>
<keyword evidence="5" id="KW-0539">Nucleus</keyword>
<keyword evidence="3" id="KW-0238">DNA-binding</keyword>
<feature type="compositionally biased region" description="Polar residues" evidence="7">
    <location>
        <begin position="683"/>
        <end position="694"/>
    </location>
</feature>
<dbReference type="SMART" id="SM00355">
    <property type="entry name" value="ZnF_C2H2"/>
    <property type="match status" value="2"/>
</dbReference>
<evidence type="ECO:0000256" key="2">
    <source>
        <dbReference type="ARBA" id="ARBA00023015"/>
    </source>
</evidence>
<evidence type="ECO:0000256" key="4">
    <source>
        <dbReference type="ARBA" id="ARBA00023163"/>
    </source>
</evidence>
<evidence type="ECO:0000313" key="10">
    <source>
        <dbReference type="Proteomes" id="UP001279734"/>
    </source>
</evidence>
<comment type="caution">
    <text evidence="9">The sequence shown here is derived from an EMBL/GenBank/DDBJ whole genome shotgun (WGS) entry which is preliminary data.</text>
</comment>
<dbReference type="GO" id="GO:0003677">
    <property type="term" value="F:DNA binding"/>
    <property type="evidence" value="ECO:0007669"/>
    <property type="project" value="UniProtKB-KW"/>
</dbReference>
<gene>
    <name evidence="9" type="ORF">Nepgr_033228</name>
</gene>
<keyword evidence="2" id="KW-0805">Transcription regulation</keyword>
<evidence type="ECO:0000256" key="1">
    <source>
        <dbReference type="ARBA" id="ARBA00004123"/>
    </source>
</evidence>
<dbReference type="InterPro" id="IPR013087">
    <property type="entry name" value="Znf_C2H2_type"/>
</dbReference>
<dbReference type="InterPro" id="IPR016177">
    <property type="entry name" value="DNA-bd_dom_sf"/>
</dbReference>
<dbReference type="PANTHER" id="PTHR37701:SF17">
    <property type="entry name" value="METHYL BINDING DOMAIN117"/>
    <property type="match status" value="1"/>
</dbReference>
<proteinExistence type="predicted"/>
<reference evidence="9" key="1">
    <citation type="submission" date="2023-05" db="EMBL/GenBank/DDBJ databases">
        <title>Nepenthes gracilis genome sequencing.</title>
        <authorList>
            <person name="Fukushima K."/>
        </authorList>
    </citation>
    <scope>NUCLEOTIDE SEQUENCE</scope>
    <source>
        <strain evidence="9">SING2019-196</strain>
    </source>
</reference>
<keyword evidence="6" id="KW-0862">Zinc</keyword>
<dbReference type="SUPFAM" id="SSF54171">
    <property type="entry name" value="DNA-binding domain"/>
    <property type="match status" value="1"/>
</dbReference>
<evidence type="ECO:0000256" key="3">
    <source>
        <dbReference type="ARBA" id="ARBA00023125"/>
    </source>
</evidence>
<dbReference type="EMBL" id="BSYO01000040">
    <property type="protein sequence ID" value="GMH31385.1"/>
    <property type="molecule type" value="Genomic_DNA"/>
</dbReference>
<sequence>MASTTIDALPERLSIESIPAVDLRLLSQSELTSLARCSSRAFDLRRCDDVVIPKIDRSVFNESAGSRKQTYSRLRLAPRKPDLSSKPRHMPEPMPEDAERGENARIISLFKQLFNSGSQNGESIPINVEYGETVPALPNVVVPMRIIGNGGERKRRRGRKPKSDNLSGLLALVPVDEAAVADNANNARVVDEEAEVREKEIVNKNGLTVDLAELAMLEDPYGAEIRRRTEGMEKDEELLGFLSGLNGQWGSRRKRRRIVDANEFGDALPMGWKLLVGMKKKKGQTWLFVRRYISPKGQCFVSCKDVSSYLFSLCGLQDAKCTTSNHCTEASLAVNESTSGYAADNHLKVGKASSFVTSYSHTQEKQFPLLESVNPGDLQGAGVFRCHKCSTPFSGEEYLLRHLLSCHKRKRRKSGVPFDDGMLMKNDKYECQFCHKTFHERHSYFGHVGIHVKMYVKRVGRSPGSAAEQKSSDPISSFAGPLAVLEMHGAIEMNDDSAAGTPDFPAADESIPLQSKLQAASDLKIHSDSCDTQVHNFSIYGEKSTEAIGTARTSVEQSLEKGGGNRQGTDNELGIIDGATGMSAVKLELCSDAEKGISSNDENDDIKETSLKTVLSRSASFGVNNNLIGQVGNAETCSPVEGEQTVEENNGNGILSGIITVAPEEIVSGSNLLSDNKEKAMSAENSDNRLSSDNVPEVQRDRGARLGDDAQLTIGSGCTAVSEGNDETCAAVDHIIGVVESTLAMVECKLESSSEPQSFTPHGDAVETYTGKAATSSAKEIFLETFSSEKDEATVGDSSGTKEGNAESDMLLPSGVMGSSCVVENGTYMDSVGTMPESEKEAGSKVDSFLPCIFQVDQTSAEDTLTIPTTKSEPPKSDEVGSNRAVLFAAESMDTNLGTDLVNNVGQGKISAVLESRQSLTEEPNLFGTCNSIVEESQPEKISRSVLSRLSVSEHMHDVSVKVHVVENNVNDVCAGTSAAQLPETDRVLSSRKKVILGFVDNMNEISTNAPTSVQHETISESSSPFSLWNEQSYGVDHSQSRVYDSTREEDRQERIALSNTLSLASFQETYDVGYNLNKSYMGTMEELSRLAAFDHSRDTDLMIGYRNNDDRPNQHTVTDVLWRSNDTTVVPGGLGDCSSSQGQGSCSFQPFDFLTDKGGNELYSVNDKFDSLSSFDGLRSAAVEPMEFSFLTAHDSTTQLGEPKVLSYNNHPEIEQGFDSSVWLDKGTSLSNLIGGNVVTIMCVWCGNEFHQDPVDTETQAGSIGYLCPACKGRIPGQFL</sequence>
<dbReference type="InterPro" id="IPR037472">
    <property type="entry name" value="MBD8"/>
</dbReference>
<feature type="region of interest" description="Disordered" evidence="7">
    <location>
        <begin position="70"/>
        <end position="99"/>
    </location>
</feature>
<keyword evidence="6" id="KW-0479">Metal-binding</keyword>
<dbReference type="Gene3D" id="3.30.160.60">
    <property type="entry name" value="Classic Zinc Finger"/>
    <property type="match status" value="1"/>
</dbReference>
<dbReference type="PANTHER" id="PTHR37701">
    <property type="entry name" value="METHYL-CPG-BINDING DOMAIN-CONTAINING PROTEIN 8"/>
    <property type="match status" value="1"/>
</dbReference>
<feature type="region of interest" description="Disordered" evidence="7">
    <location>
        <begin position="789"/>
        <end position="815"/>
    </location>
</feature>